<dbReference type="SUPFAM" id="SSF53098">
    <property type="entry name" value="Ribonuclease H-like"/>
    <property type="match status" value="1"/>
</dbReference>
<dbReference type="PANTHER" id="PTHR46814">
    <property type="entry name" value="EGALITARIAN, ISOFORM B"/>
    <property type="match status" value="1"/>
</dbReference>
<dbReference type="Pfam" id="PF01612">
    <property type="entry name" value="DNA_pol_A_exo1"/>
    <property type="match status" value="1"/>
</dbReference>
<dbReference type="Proteomes" id="UP000249287">
    <property type="component" value="Segment"/>
</dbReference>
<reference evidence="3" key="1">
    <citation type="journal article" date="2018" name="Nat. Commun.">
        <title>Diversity and evolution of the emerging Pandoraviridae family.</title>
        <authorList>
            <person name="Legendre M."/>
            <person name="Fabre E."/>
            <person name="Poirot O."/>
            <person name="Jeudy S."/>
            <person name="Lartigue A."/>
            <person name="Alempic J.M."/>
            <person name="Beucher L."/>
            <person name="Philippe N."/>
            <person name="Bertaux L."/>
            <person name="Christo-Foroux E."/>
            <person name="Labadie K."/>
            <person name="Coute Y."/>
            <person name="Abergel C."/>
            <person name="Claverie J.M."/>
        </authorList>
    </citation>
    <scope>NUCLEOTIDE SEQUENCE [LARGE SCALE GENOMIC DNA]</scope>
    <source>
        <strain evidence="3">Neocaledonia</strain>
    </source>
</reference>
<dbReference type="RefSeq" id="YP_009481993.1">
    <property type="nucleotide sequence ID" value="NC_037666.1"/>
</dbReference>
<dbReference type="GO" id="GO:0006139">
    <property type="term" value="P:nucleobase-containing compound metabolic process"/>
    <property type="evidence" value="ECO:0007669"/>
    <property type="project" value="InterPro"/>
</dbReference>
<dbReference type="InterPro" id="IPR002562">
    <property type="entry name" value="3'-5'_exonuclease_dom"/>
</dbReference>
<keyword evidence="3" id="KW-0269">Exonuclease</keyword>
<feature type="region of interest" description="Disordered" evidence="1">
    <location>
        <begin position="372"/>
        <end position="454"/>
    </location>
</feature>
<dbReference type="GeneID" id="36842703"/>
<dbReference type="InterPro" id="IPR012337">
    <property type="entry name" value="RNaseH-like_sf"/>
</dbReference>
<dbReference type="KEGG" id="vg:36842703"/>
<evidence type="ECO:0000259" key="2">
    <source>
        <dbReference type="SMART" id="SM00474"/>
    </source>
</evidence>
<dbReference type="PANTHER" id="PTHR46814:SF1">
    <property type="entry name" value="EGALITARIAN, ISOFORM B"/>
    <property type="match status" value="1"/>
</dbReference>
<evidence type="ECO:0000256" key="1">
    <source>
        <dbReference type="SAM" id="MobiDB-lite"/>
    </source>
</evidence>
<keyword evidence="3" id="KW-0378">Hydrolase</keyword>
<keyword evidence="3" id="KW-0540">Nuclease</keyword>
<accession>A0A2U7UCD7</accession>
<protein>
    <submittedName>
        <fullName evidence="3">DnaQ like exonuclease</fullName>
    </submittedName>
</protein>
<dbReference type="Gene3D" id="3.30.420.10">
    <property type="entry name" value="Ribonuclease H-like superfamily/Ribonuclease H"/>
    <property type="match status" value="1"/>
</dbReference>
<feature type="domain" description="3'-5' exonuclease" evidence="2">
    <location>
        <begin position="143"/>
        <end position="335"/>
    </location>
</feature>
<feature type="compositionally biased region" description="Low complexity" evidence="1">
    <location>
        <begin position="436"/>
        <end position="454"/>
    </location>
</feature>
<evidence type="ECO:0000313" key="3">
    <source>
        <dbReference type="EMBL" id="AVK75990.1"/>
    </source>
</evidence>
<gene>
    <name evidence="3" type="ORF">pneo_cds_383</name>
</gene>
<name>A0A2U7UCD7_9VIRU</name>
<sequence>MASIMTEHRNTSIHPLSACVSGETASAPSDQVKALNDVVERALMRWSAGMTLRALDPHVRWATGRSLSQWASALNQRTRADLLRTLPAVGAADNIAGHTVIYPARTSKRVRDDSRSRCRSDAATHDLCEPALLKALAARPVPVIVVDTVDACREAVERIRRCGEAAFDCEGTSVVRPGTASPGIALIQIALRDGPSYLFDMCRPEPARSARSLMHYGGLGALLADRSVTKVVHDAREDARALAAAHGCHLAGVFDTQVVHMRLAGCNMLRPGLNAVLAEHGLATNQHKDAMRAIYPIDIYYWHRRPLPEKWMADYAVSDVDLLLRLKDALVARLLAAAPAPPWAAGLLPVPPPPVRSARCWAVVVTGSLHAKARDPAPRSLTTPAPMDAAAGAGLRGAGVKERSGSLARPSVVKTDSGAASTPTRHRRGSRNMPDAMAARSAATTTTGAVAVSH</sequence>
<dbReference type="GO" id="GO:0003676">
    <property type="term" value="F:nucleic acid binding"/>
    <property type="evidence" value="ECO:0007669"/>
    <property type="project" value="InterPro"/>
</dbReference>
<dbReference type="InterPro" id="IPR036397">
    <property type="entry name" value="RNaseH_sf"/>
</dbReference>
<proteinExistence type="predicted"/>
<dbReference type="EMBL" id="MG011690">
    <property type="protein sequence ID" value="AVK75990.1"/>
    <property type="molecule type" value="Genomic_DNA"/>
</dbReference>
<organism evidence="3">
    <name type="scientific">Pandoravirus neocaledonia</name>
    <dbReference type="NCBI Taxonomy" id="2107708"/>
    <lineage>
        <taxon>Viruses</taxon>
        <taxon>Pandoravirus</taxon>
    </lineage>
</organism>
<dbReference type="SMART" id="SM00474">
    <property type="entry name" value="35EXOc"/>
    <property type="match status" value="1"/>
</dbReference>
<dbReference type="GO" id="GO:0008408">
    <property type="term" value="F:3'-5' exonuclease activity"/>
    <property type="evidence" value="ECO:0007669"/>
    <property type="project" value="InterPro"/>
</dbReference>